<protein>
    <submittedName>
        <fullName evidence="2">Uncharacterized protein</fullName>
    </submittedName>
</protein>
<dbReference type="Proteomes" id="UP000239757">
    <property type="component" value="Unassembled WGS sequence"/>
</dbReference>
<sequence length="73" mass="8223">MCESWRKRLRFRGLFRPCRNPNGFHDVWVAGDPPPTTEYASRSLEAMGRSQGVVEPRALNALTRHVGSGAYCC</sequence>
<evidence type="ECO:0000313" key="4">
    <source>
        <dbReference type="Proteomes" id="UP000327439"/>
    </source>
</evidence>
<dbReference type="EMBL" id="CM018202">
    <property type="protein sequence ID" value="KAB2095610.1"/>
    <property type="molecule type" value="Genomic_DNA"/>
</dbReference>
<dbReference type="EMBL" id="KZ666121">
    <property type="protein sequence ID" value="PPR96091.1"/>
    <property type="molecule type" value="Genomic_DNA"/>
</dbReference>
<accession>A0A2P5WYG9</accession>
<name>A0A2P5WYG9_GOSBA</name>
<evidence type="ECO:0000313" key="1">
    <source>
        <dbReference type="EMBL" id="KAB2095610.1"/>
    </source>
</evidence>
<proteinExistence type="predicted"/>
<dbReference type="AlphaFoldDB" id="A0A2P5WYG9"/>
<evidence type="ECO:0000313" key="3">
    <source>
        <dbReference type="Proteomes" id="UP000239757"/>
    </source>
</evidence>
<evidence type="ECO:0000313" key="2">
    <source>
        <dbReference type="EMBL" id="PPR96091.1"/>
    </source>
</evidence>
<dbReference type="Proteomes" id="UP000327439">
    <property type="component" value="Chromosome A01"/>
</dbReference>
<keyword evidence="4" id="KW-1185">Reference proteome</keyword>
<organism evidence="2 3">
    <name type="scientific">Gossypium barbadense</name>
    <name type="common">Sea Island cotton</name>
    <name type="synonym">Hibiscus barbadensis</name>
    <dbReference type="NCBI Taxonomy" id="3634"/>
    <lineage>
        <taxon>Eukaryota</taxon>
        <taxon>Viridiplantae</taxon>
        <taxon>Streptophyta</taxon>
        <taxon>Embryophyta</taxon>
        <taxon>Tracheophyta</taxon>
        <taxon>Spermatophyta</taxon>
        <taxon>Magnoliopsida</taxon>
        <taxon>eudicotyledons</taxon>
        <taxon>Gunneridae</taxon>
        <taxon>Pentapetalae</taxon>
        <taxon>rosids</taxon>
        <taxon>malvids</taxon>
        <taxon>Malvales</taxon>
        <taxon>Malvaceae</taxon>
        <taxon>Malvoideae</taxon>
        <taxon>Gossypium</taxon>
    </lineage>
</organism>
<reference evidence="2 3" key="1">
    <citation type="submission" date="2015-01" db="EMBL/GenBank/DDBJ databases">
        <title>Genome of allotetraploid Gossypium barbadense reveals genomic plasticity and fiber elongation in cotton evolution.</title>
        <authorList>
            <person name="Chen X."/>
            <person name="Liu X."/>
            <person name="Zhao B."/>
            <person name="Zheng H."/>
            <person name="Hu Y."/>
            <person name="Lu G."/>
            <person name="Yang C."/>
            <person name="Chen J."/>
            <person name="Shan C."/>
            <person name="Zhang L."/>
            <person name="Zhou Y."/>
            <person name="Wang L."/>
            <person name="Guo W."/>
            <person name="Bai Y."/>
            <person name="Ruan J."/>
            <person name="Shangguan X."/>
            <person name="Mao Y."/>
            <person name="Jiang J."/>
            <person name="Zhu Y."/>
            <person name="Lei J."/>
            <person name="Kang H."/>
            <person name="Chen S."/>
            <person name="He X."/>
            <person name="Wang R."/>
            <person name="Wang Y."/>
            <person name="Chen J."/>
            <person name="Wang L."/>
            <person name="Yu S."/>
            <person name="Wang B."/>
            <person name="Wei J."/>
            <person name="Song S."/>
            <person name="Lu X."/>
            <person name="Gao Z."/>
            <person name="Gu W."/>
            <person name="Deng X."/>
            <person name="Ma D."/>
            <person name="Wang S."/>
            <person name="Liang W."/>
            <person name="Fang L."/>
            <person name="Cai C."/>
            <person name="Zhu X."/>
            <person name="Zhou B."/>
            <person name="Zhang Y."/>
            <person name="Chen Z."/>
            <person name="Xu S."/>
            <person name="Zhu R."/>
            <person name="Wang S."/>
            <person name="Zhang T."/>
            <person name="Zhao G."/>
        </authorList>
    </citation>
    <scope>NUCLEOTIDE SEQUENCE [LARGE SCALE GENOMIC DNA]</scope>
    <source>
        <strain evidence="3">cv. Xinhai21</strain>
        <tissue evidence="2">Leaf</tissue>
    </source>
</reference>
<dbReference type="OrthoDB" id="10268192at2759"/>
<reference evidence="1 4" key="2">
    <citation type="submission" date="2019-06" db="EMBL/GenBank/DDBJ databases">
        <title>WGS assembly of Gossypium barbadense.</title>
        <authorList>
            <person name="Chen Z.J."/>
            <person name="Sreedasyam A."/>
            <person name="Ando A."/>
            <person name="Song Q."/>
            <person name="De L."/>
            <person name="Hulse-Kemp A."/>
            <person name="Ding M."/>
            <person name="Ye W."/>
            <person name="Kirkbride R."/>
            <person name="Jenkins J."/>
            <person name="Plott C."/>
            <person name="Lovell J."/>
            <person name="Lin Y.-M."/>
            <person name="Vaughn R."/>
            <person name="Liu B."/>
            <person name="Li W."/>
            <person name="Simpson S."/>
            <person name="Scheffler B."/>
            <person name="Saski C."/>
            <person name="Grover C."/>
            <person name="Hu G."/>
            <person name="Conover J."/>
            <person name="Carlson J."/>
            <person name="Shu S."/>
            <person name="Boston L."/>
            <person name="Williams M."/>
            <person name="Peterson D."/>
            <person name="Mcgee K."/>
            <person name="Jones D."/>
            <person name="Wendel J."/>
            <person name="Stelly D."/>
            <person name="Grimwood J."/>
            <person name="Schmutz J."/>
        </authorList>
    </citation>
    <scope>NUCLEOTIDE SEQUENCE [LARGE SCALE GENOMIC DNA]</scope>
    <source>
        <strain evidence="1">1400233.01</strain>
    </source>
</reference>
<gene>
    <name evidence="1" type="ORF">ES319_A01G050400v1</name>
    <name evidence="2" type="ORF">GOBAR_AA24582</name>
</gene>